<gene>
    <name evidence="5" type="ORF">HC246_14310</name>
</gene>
<name>A0ABX1LUG7_9CYAN</name>
<organism evidence="5 6">
    <name type="scientific">Pseudanabaena yagii GIHE-NHR1</name>
    <dbReference type="NCBI Taxonomy" id="2722753"/>
    <lineage>
        <taxon>Bacteria</taxon>
        <taxon>Bacillati</taxon>
        <taxon>Cyanobacteriota</taxon>
        <taxon>Cyanophyceae</taxon>
        <taxon>Pseudanabaenales</taxon>
        <taxon>Pseudanabaenaceae</taxon>
        <taxon>Pseudanabaena</taxon>
        <taxon>Pseudanabaena yagii</taxon>
    </lineage>
</organism>
<dbReference type="Pfam" id="PF22624">
    <property type="entry name" value="AASDHPPT_N"/>
    <property type="match status" value="1"/>
</dbReference>
<dbReference type="PANTHER" id="PTHR12215:SF10">
    <property type="entry name" value="L-AMINOADIPATE-SEMIALDEHYDE DEHYDROGENASE-PHOSPHOPANTETHEINYL TRANSFERASE"/>
    <property type="match status" value="1"/>
</dbReference>
<keyword evidence="2 5" id="KW-0808">Transferase</keyword>
<dbReference type="Proteomes" id="UP000738376">
    <property type="component" value="Unassembled WGS sequence"/>
</dbReference>
<dbReference type="InterPro" id="IPR008278">
    <property type="entry name" value="4-PPantetheinyl_Trfase_dom"/>
</dbReference>
<dbReference type="InterPro" id="IPR050559">
    <property type="entry name" value="P-Pant_transferase_sf"/>
</dbReference>
<evidence type="ECO:0000256" key="1">
    <source>
        <dbReference type="ARBA" id="ARBA00010990"/>
    </source>
</evidence>
<dbReference type="Pfam" id="PF01648">
    <property type="entry name" value="ACPS"/>
    <property type="match status" value="1"/>
</dbReference>
<feature type="domain" description="4'-phosphopantetheinyl transferase N-terminal" evidence="4">
    <location>
        <begin position="20"/>
        <end position="98"/>
    </location>
</feature>
<dbReference type="GO" id="GO:0016740">
    <property type="term" value="F:transferase activity"/>
    <property type="evidence" value="ECO:0007669"/>
    <property type="project" value="UniProtKB-KW"/>
</dbReference>
<protein>
    <submittedName>
        <fullName evidence="5">4'-phosphopantetheinyl transferase superfamily protein</fullName>
    </submittedName>
</protein>
<keyword evidence="6" id="KW-1185">Reference proteome</keyword>
<accession>A0ABX1LUG7</accession>
<dbReference type="InterPro" id="IPR055066">
    <property type="entry name" value="AASDHPPT_N"/>
</dbReference>
<evidence type="ECO:0000259" key="3">
    <source>
        <dbReference type="Pfam" id="PF01648"/>
    </source>
</evidence>
<dbReference type="Gene3D" id="3.90.470.20">
    <property type="entry name" value="4'-phosphopantetheinyl transferase domain"/>
    <property type="match status" value="2"/>
</dbReference>
<evidence type="ECO:0000259" key="4">
    <source>
        <dbReference type="Pfam" id="PF22624"/>
    </source>
</evidence>
<dbReference type="SUPFAM" id="SSF56214">
    <property type="entry name" value="4'-phosphopantetheinyl transferase"/>
    <property type="match status" value="2"/>
</dbReference>
<dbReference type="RefSeq" id="WP_169363962.1">
    <property type="nucleotide sequence ID" value="NZ_JAAVJL010000001.1"/>
</dbReference>
<sequence length="221" mass="24952">MTIDLQLYQARLDISEIECDRLWKLLSEDERSRADRFKRENLRRNFVAARGNLRIILAQWLGCKPKAIHFSYSDRGKPYLQNPKGIYFNLAHSQDFAIYGVSSDREVGIDLEYINPQCDIEGIAQRYFSPSEYEVIKGLGDRDPSLAIQAFYQAWTLKEAYGKATGQGIANILEGLDVSPLLEIAIGATLQIGDWNLKLLSTELELGTSYAAALCINQHSS</sequence>
<comment type="similarity">
    <text evidence="1">Belongs to the P-Pant transferase superfamily. Gsp/Sfp/HetI/AcpT family.</text>
</comment>
<comment type="caution">
    <text evidence="5">The sequence shown here is derived from an EMBL/GenBank/DDBJ whole genome shotgun (WGS) entry which is preliminary data.</text>
</comment>
<proteinExistence type="inferred from homology"/>
<evidence type="ECO:0000256" key="2">
    <source>
        <dbReference type="ARBA" id="ARBA00022679"/>
    </source>
</evidence>
<dbReference type="PANTHER" id="PTHR12215">
    <property type="entry name" value="PHOSPHOPANTETHEINE TRANSFERASE"/>
    <property type="match status" value="1"/>
</dbReference>
<evidence type="ECO:0000313" key="5">
    <source>
        <dbReference type="EMBL" id="NMF59155.1"/>
    </source>
</evidence>
<feature type="domain" description="4'-phosphopantetheinyl transferase" evidence="3">
    <location>
        <begin position="107"/>
        <end position="215"/>
    </location>
</feature>
<evidence type="ECO:0000313" key="6">
    <source>
        <dbReference type="Proteomes" id="UP000738376"/>
    </source>
</evidence>
<dbReference type="EMBL" id="JAAVJL010000001">
    <property type="protein sequence ID" value="NMF59155.1"/>
    <property type="molecule type" value="Genomic_DNA"/>
</dbReference>
<dbReference type="InterPro" id="IPR037143">
    <property type="entry name" value="4-PPantetheinyl_Trfase_dom_sf"/>
</dbReference>
<reference evidence="5 6" key="1">
    <citation type="submission" date="2020-03" db="EMBL/GenBank/DDBJ databases">
        <title>Draft Genome Sequence of 2-Methylisoborneol Producing Pseudanabaena yagii Strain GIHE-NHR1 Isolated from North Han River in South Korea.</title>
        <authorList>
            <person name="Jeong J."/>
        </authorList>
    </citation>
    <scope>NUCLEOTIDE SEQUENCE [LARGE SCALE GENOMIC DNA]</scope>
    <source>
        <strain evidence="5 6">GIHE-NHR1</strain>
    </source>
</reference>